<name>A0A0V1FJQ2_TRIPS</name>
<comment type="caution">
    <text evidence="1">The sequence shown here is derived from an EMBL/GenBank/DDBJ whole genome shotgun (WGS) entry which is preliminary data.</text>
</comment>
<evidence type="ECO:0000313" key="1">
    <source>
        <dbReference type="EMBL" id="KRY86244.1"/>
    </source>
</evidence>
<protein>
    <submittedName>
        <fullName evidence="1">Uncharacterized protein</fullName>
    </submittedName>
</protein>
<gene>
    <name evidence="1" type="ORF">T4D_2940</name>
</gene>
<dbReference type="EMBL" id="JYDT01000075">
    <property type="protein sequence ID" value="KRY86244.1"/>
    <property type="molecule type" value="Genomic_DNA"/>
</dbReference>
<proteinExistence type="predicted"/>
<dbReference type="Proteomes" id="UP000054995">
    <property type="component" value="Unassembled WGS sequence"/>
</dbReference>
<keyword evidence="2" id="KW-1185">Reference proteome</keyword>
<dbReference type="OrthoDB" id="10450690at2759"/>
<dbReference type="AlphaFoldDB" id="A0A0V1FJQ2"/>
<sequence length="169" mass="19269">MNMMKEKFSEFFRNLAPGVAPGYAAGLLKMERGDHVVGTPQHYSRFCNFVTFHIVGFQSNIQPTVKFISYVVTAFQSWSWSWNSATLYIRPFSVGFRSHQEVIAPARRNMQIFTCLQATPQAMPQAEYRKFSNFLKYSPRLCPPGYASGQIKICIYPQPRALLQATPQG</sequence>
<evidence type="ECO:0000313" key="2">
    <source>
        <dbReference type="Proteomes" id="UP000054995"/>
    </source>
</evidence>
<organism evidence="1 2">
    <name type="scientific">Trichinella pseudospiralis</name>
    <name type="common">Parasitic roundworm</name>
    <dbReference type="NCBI Taxonomy" id="6337"/>
    <lineage>
        <taxon>Eukaryota</taxon>
        <taxon>Metazoa</taxon>
        <taxon>Ecdysozoa</taxon>
        <taxon>Nematoda</taxon>
        <taxon>Enoplea</taxon>
        <taxon>Dorylaimia</taxon>
        <taxon>Trichinellida</taxon>
        <taxon>Trichinellidae</taxon>
        <taxon>Trichinella</taxon>
    </lineage>
</organism>
<accession>A0A0V1FJQ2</accession>
<reference evidence="1 2" key="1">
    <citation type="submission" date="2015-01" db="EMBL/GenBank/DDBJ databases">
        <title>Evolution of Trichinella species and genotypes.</title>
        <authorList>
            <person name="Korhonen P.K."/>
            <person name="Edoardo P."/>
            <person name="Giuseppe L.R."/>
            <person name="Gasser R.B."/>
        </authorList>
    </citation>
    <scope>NUCLEOTIDE SEQUENCE [LARGE SCALE GENOMIC DNA]</scope>
    <source>
        <strain evidence="1">ISS470</strain>
    </source>
</reference>